<evidence type="ECO:0000313" key="1">
    <source>
        <dbReference type="EMBL" id="AKH38534.1"/>
    </source>
</evidence>
<reference evidence="1 2" key="2">
    <citation type="journal article" date="2016" name="Genome Announc.">
        <title>Genome Sequence of Nitrosomonas communis Strain Nm2, a Mesophilic Ammonia-Oxidizing Bacterium Isolated from Mediterranean Soil.</title>
        <authorList>
            <person name="Kozlowski J.A."/>
            <person name="Kits K.D."/>
            <person name="Stein L.Y."/>
        </authorList>
    </citation>
    <scope>NUCLEOTIDE SEQUENCE [LARGE SCALE GENOMIC DNA]</scope>
    <source>
        <strain evidence="1 2">Nm2</strain>
    </source>
</reference>
<dbReference type="EMBL" id="CP011451">
    <property type="protein sequence ID" value="AKH38534.1"/>
    <property type="molecule type" value="Genomic_DNA"/>
</dbReference>
<proteinExistence type="predicted"/>
<dbReference type="AlphaFoldDB" id="A0A0F7KI61"/>
<reference evidence="2" key="1">
    <citation type="submission" date="2015-05" db="EMBL/GenBank/DDBJ databases">
        <title>Draft genome of Nitrosomonas communis strain Nm2.</title>
        <authorList>
            <person name="Kozlowski J.A."/>
            <person name="Kits K.D."/>
            <person name="Stein L.Y."/>
        </authorList>
    </citation>
    <scope>NUCLEOTIDE SEQUENCE [LARGE SCALE GENOMIC DNA]</scope>
    <source>
        <strain evidence="2">Nm2</strain>
    </source>
</reference>
<name>A0A0F7KI61_9PROT</name>
<dbReference type="KEGG" id="nco:AAW31_13205"/>
<keyword evidence="2" id="KW-1185">Reference proteome</keyword>
<accession>A0A0F7KI61</accession>
<dbReference type="RefSeq" id="WP_046850572.1">
    <property type="nucleotide sequence ID" value="NZ_VNHT01000083.1"/>
</dbReference>
<organism evidence="1 2">
    <name type="scientific">Nitrosomonas communis</name>
    <dbReference type="NCBI Taxonomy" id="44574"/>
    <lineage>
        <taxon>Bacteria</taxon>
        <taxon>Pseudomonadati</taxon>
        <taxon>Pseudomonadota</taxon>
        <taxon>Betaproteobacteria</taxon>
        <taxon>Nitrosomonadales</taxon>
        <taxon>Nitrosomonadaceae</taxon>
        <taxon>Nitrosomonas</taxon>
    </lineage>
</organism>
<gene>
    <name evidence="1" type="ORF">AAW31_13205</name>
</gene>
<protein>
    <submittedName>
        <fullName evidence="1">Uncharacterized protein</fullName>
    </submittedName>
</protein>
<sequence length="117" mass="13502">MRPQANHARALFIQPEFDRVAISAKHLLRLAGVAPAIFQRHRRLKGSAFRSEHFRTRQSQVFDLGRTQGRNSRGRGGQHDQAQWLNKWKPNSTSMGMAFLGTRLKWLCPEPILAQYH</sequence>
<dbReference type="Proteomes" id="UP000034156">
    <property type="component" value="Chromosome"/>
</dbReference>
<evidence type="ECO:0000313" key="2">
    <source>
        <dbReference type="Proteomes" id="UP000034156"/>
    </source>
</evidence>